<dbReference type="KEGG" id="haq:DU484_10765"/>
<dbReference type="InterPro" id="IPR029051">
    <property type="entry name" value="DUF4352"/>
</dbReference>
<dbReference type="AlphaFoldDB" id="A0A345E3Z5"/>
<evidence type="ECO:0000256" key="1">
    <source>
        <dbReference type="ARBA" id="ARBA00022729"/>
    </source>
</evidence>
<feature type="domain" description="DUF4352" evidence="3">
    <location>
        <begin position="96"/>
        <end position="199"/>
    </location>
</feature>
<sequence>MRTDRTHIDPSGHWRVILVAIVVVLAGCPGGTSNTADDVGSDVPESPSEPAPSSTAVDSTPITRTSAEISSGTDTAVRPLTEGILNESFVVGTGSNRVRYTITSIDRADRVGGEFGIDADAQFVVVGVTVTNLGDNITRVTGDAFTVVAGDGERYPTDGQAMNADEDALLVRDLGPNATVRRILIFDVPPTRESLRLSVTAPQS</sequence>
<feature type="region of interest" description="Disordered" evidence="2">
    <location>
        <begin position="33"/>
        <end position="73"/>
    </location>
</feature>
<reference evidence="5 6" key="1">
    <citation type="submission" date="2018-07" db="EMBL/GenBank/DDBJ databases">
        <title>Genome sequences of Haloplanus sp. CBA1112.</title>
        <authorList>
            <person name="Kim Y.B."/>
            <person name="Roh S.W."/>
        </authorList>
    </citation>
    <scope>NUCLEOTIDE SEQUENCE [LARGE SCALE GENOMIC DNA]</scope>
    <source>
        <strain evidence="5 6">CBA1112</strain>
    </source>
</reference>
<keyword evidence="1" id="KW-0732">Signal</keyword>
<dbReference type="KEGG" id="haj:DU500_11020"/>
<evidence type="ECO:0000313" key="5">
    <source>
        <dbReference type="EMBL" id="AXG10288.1"/>
    </source>
</evidence>
<dbReference type="PROSITE" id="PS51257">
    <property type="entry name" value="PROKAR_LIPOPROTEIN"/>
    <property type="match status" value="1"/>
</dbReference>
<organism evidence="4 7">
    <name type="scientific">Haloplanus rubicundus</name>
    <dbReference type="NCBI Taxonomy" id="1547898"/>
    <lineage>
        <taxon>Archaea</taxon>
        <taxon>Methanobacteriati</taxon>
        <taxon>Methanobacteriota</taxon>
        <taxon>Stenosarchaea group</taxon>
        <taxon>Halobacteria</taxon>
        <taxon>Halobacteriales</taxon>
        <taxon>Haloferacaceae</taxon>
        <taxon>Haloplanus</taxon>
    </lineage>
</organism>
<dbReference type="GeneID" id="37283923"/>
<dbReference type="Gene3D" id="2.60.40.1240">
    <property type="match status" value="1"/>
</dbReference>
<accession>A0A345EDL6</accession>
<name>A0A345E3Z5_9EURY</name>
<dbReference type="Pfam" id="PF11611">
    <property type="entry name" value="DUF4352"/>
    <property type="match status" value="1"/>
</dbReference>
<evidence type="ECO:0000313" key="4">
    <source>
        <dbReference type="EMBL" id="AXG06917.1"/>
    </source>
</evidence>
<gene>
    <name evidence="5" type="ORF">DU484_10765</name>
    <name evidence="4" type="ORF">DU500_11020</name>
</gene>
<dbReference type="RefSeq" id="WP_114586051.1">
    <property type="nucleotide sequence ID" value="NZ_CP031150.1"/>
</dbReference>
<evidence type="ECO:0000256" key="2">
    <source>
        <dbReference type="SAM" id="MobiDB-lite"/>
    </source>
</evidence>
<proteinExistence type="predicted"/>
<accession>A0A345E3Z5</accession>
<evidence type="ECO:0000313" key="6">
    <source>
        <dbReference type="Proteomes" id="UP000252985"/>
    </source>
</evidence>
<feature type="compositionally biased region" description="Low complexity" evidence="2">
    <location>
        <begin position="44"/>
        <end position="54"/>
    </location>
</feature>
<reference evidence="4 7" key="2">
    <citation type="submission" date="2018-07" db="EMBL/GenBank/DDBJ databases">
        <title>Genome sequences of Haloplanus sp. CBA1113.</title>
        <authorList>
            <person name="Kim Y.B."/>
            <person name="Roh S.W."/>
        </authorList>
    </citation>
    <scope>NUCLEOTIDE SEQUENCE [LARGE SCALE GENOMIC DNA]</scope>
    <source>
        <strain evidence="4 7">CBA1113</strain>
    </source>
</reference>
<evidence type="ECO:0000259" key="3">
    <source>
        <dbReference type="Pfam" id="PF11611"/>
    </source>
</evidence>
<feature type="compositionally biased region" description="Polar residues" evidence="2">
    <location>
        <begin position="55"/>
        <end position="73"/>
    </location>
</feature>
<dbReference type="EMBL" id="CP031148">
    <property type="protein sequence ID" value="AXG10288.1"/>
    <property type="molecule type" value="Genomic_DNA"/>
</dbReference>
<evidence type="ECO:0000313" key="7">
    <source>
        <dbReference type="Proteomes" id="UP000253273"/>
    </source>
</evidence>
<keyword evidence="7" id="KW-1185">Reference proteome</keyword>
<dbReference type="EMBL" id="CP031150">
    <property type="protein sequence ID" value="AXG06917.1"/>
    <property type="molecule type" value="Genomic_DNA"/>
</dbReference>
<dbReference type="Proteomes" id="UP000253273">
    <property type="component" value="Chromosome"/>
</dbReference>
<dbReference type="InterPro" id="IPR029050">
    <property type="entry name" value="Immunoprotect_excell_Ig-like"/>
</dbReference>
<dbReference type="Proteomes" id="UP000252985">
    <property type="component" value="Chromosome"/>
</dbReference>
<protein>
    <submittedName>
        <fullName evidence="4">DUF4352 domain-containing protein</fullName>
    </submittedName>
</protein>
<dbReference type="OrthoDB" id="308134at2157"/>